<comment type="caution">
    <text evidence="7">The sequence shown here is derived from an EMBL/GenBank/DDBJ whole genome shotgun (WGS) entry which is preliminary data.</text>
</comment>
<evidence type="ECO:0000256" key="4">
    <source>
        <dbReference type="ARBA" id="ARBA00022912"/>
    </source>
</evidence>
<comment type="similarity">
    <text evidence="1">Belongs to the low molecular weight phosphotyrosine protein phosphatase family.</text>
</comment>
<evidence type="ECO:0000256" key="2">
    <source>
        <dbReference type="ARBA" id="ARBA00013064"/>
    </source>
</evidence>
<dbReference type="InterPro" id="IPR036196">
    <property type="entry name" value="Ptyr_pPase_sf"/>
</dbReference>
<keyword evidence="8" id="KW-1185">Reference proteome</keyword>
<feature type="active site" description="Proton donor" evidence="5">
    <location>
        <position position="117"/>
    </location>
</feature>
<sequence length="146" mass="16280">MKILMVCLGNICRSPLAHGILQDLSDKKQLGWEVDSAGTGDWHIGHAPDPRSIAVAKKYGVAIGQQRAQFFTPALFDQYDYIFVMDHTNYKDVVAQALSEAQKAKVSLFLADGIVPDPYFDESLFEPVFKMVAKRCEELIETLAKS</sequence>
<evidence type="ECO:0000259" key="6">
    <source>
        <dbReference type="SMART" id="SM00226"/>
    </source>
</evidence>
<dbReference type="PRINTS" id="PR00719">
    <property type="entry name" value="LMWPTPASE"/>
</dbReference>
<dbReference type="EC" id="3.1.3.48" evidence="2"/>
<dbReference type="CDD" id="cd16343">
    <property type="entry name" value="LMWPTP"/>
    <property type="match status" value="1"/>
</dbReference>
<dbReference type="RefSeq" id="WP_353545983.1">
    <property type="nucleotide sequence ID" value="NZ_JAGKSB010000002.1"/>
</dbReference>
<keyword evidence="3" id="KW-0378">Hydrolase</keyword>
<evidence type="ECO:0000256" key="5">
    <source>
        <dbReference type="PIRSR" id="PIRSR617867-1"/>
    </source>
</evidence>
<feature type="active site" description="Nucleophile" evidence="5">
    <location>
        <position position="7"/>
    </location>
</feature>
<dbReference type="PANTHER" id="PTHR11717:SF7">
    <property type="entry name" value="LOW MOLECULAR WEIGHT PHOSPHOTYROSINE PROTEIN PHOSPHATASE"/>
    <property type="match status" value="1"/>
</dbReference>
<dbReference type="InterPro" id="IPR023485">
    <property type="entry name" value="Ptyr_pPase"/>
</dbReference>
<gene>
    <name evidence="7" type="ORF">J5U18_02790</name>
</gene>
<dbReference type="SMART" id="SM00226">
    <property type="entry name" value="LMWPc"/>
    <property type="match status" value="1"/>
</dbReference>
<dbReference type="Gene3D" id="3.40.50.2300">
    <property type="match status" value="1"/>
</dbReference>
<keyword evidence="4" id="KW-0904">Protein phosphatase</keyword>
<evidence type="ECO:0000313" key="7">
    <source>
        <dbReference type="EMBL" id="MBP3942501.1"/>
    </source>
</evidence>
<organism evidence="7 8">
    <name type="scientific">Rhinopithecimicrobium faecis</name>
    <dbReference type="NCBI Taxonomy" id="2820698"/>
    <lineage>
        <taxon>Bacteria</taxon>
        <taxon>Pseudomonadati</taxon>
        <taxon>Bacteroidota</taxon>
        <taxon>Sphingobacteriia</taxon>
        <taxon>Sphingobacteriales</taxon>
        <taxon>Sphingobacteriaceae</taxon>
        <taxon>Rhinopithecimicrobium</taxon>
    </lineage>
</organism>
<dbReference type="Pfam" id="PF01451">
    <property type="entry name" value="LMWPc"/>
    <property type="match status" value="1"/>
</dbReference>
<dbReference type="Proteomes" id="UP000679691">
    <property type="component" value="Unassembled WGS sequence"/>
</dbReference>
<proteinExistence type="inferred from homology"/>
<evidence type="ECO:0000256" key="3">
    <source>
        <dbReference type="ARBA" id="ARBA00022801"/>
    </source>
</evidence>
<accession>A0A8T4HCK7</accession>
<reference evidence="7" key="1">
    <citation type="submission" date="2021-03" db="EMBL/GenBank/DDBJ databases">
        <authorList>
            <person name="Lu T."/>
            <person name="Wang Q."/>
            <person name="Han X."/>
        </authorList>
    </citation>
    <scope>NUCLEOTIDE SEQUENCE</scope>
    <source>
        <strain evidence="7">WQ 2009</strain>
    </source>
</reference>
<dbReference type="EMBL" id="JAGKSB010000002">
    <property type="protein sequence ID" value="MBP3942501.1"/>
    <property type="molecule type" value="Genomic_DNA"/>
</dbReference>
<dbReference type="AlphaFoldDB" id="A0A8T4HCK7"/>
<name>A0A8T4HCK7_9SPHI</name>
<feature type="active site" description="Nucleophile" evidence="5">
    <location>
        <position position="13"/>
    </location>
</feature>
<dbReference type="InterPro" id="IPR017867">
    <property type="entry name" value="Tyr_phospatase_low_mol_wt"/>
</dbReference>
<dbReference type="GO" id="GO:0004725">
    <property type="term" value="F:protein tyrosine phosphatase activity"/>
    <property type="evidence" value="ECO:0007669"/>
    <property type="project" value="UniProtKB-EC"/>
</dbReference>
<dbReference type="PANTHER" id="PTHR11717">
    <property type="entry name" value="LOW MOLECULAR WEIGHT PROTEIN TYROSINE PHOSPHATASE"/>
    <property type="match status" value="1"/>
</dbReference>
<feature type="domain" description="Phosphotyrosine protein phosphatase I" evidence="6">
    <location>
        <begin position="1"/>
        <end position="142"/>
    </location>
</feature>
<dbReference type="SUPFAM" id="SSF52788">
    <property type="entry name" value="Phosphotyrosine protein phosphatases I"/>
    <property type="match status" value="1"/>
</dbReference>
<evidence type="ECO:0000313" key="8">
    <source>
        <dbReference type="Proteomes" id="UP000679691"/>
    </source>
</evidence>
<protein>
    <recommendedName>
        <fullName evidence="2">protein-tyrosine-phosphatase</fullName>
        <ecNumber evidence="2">3.1.3.48</ecNumber>
    </recommendedName>
</protein>
<evidence type="ECO:0000256" key="1">
    <source>
        <dbReference type="ARBA" id="ARBA00011063"/>
    </source>
</evidence>
<dbReference type="InterPro" id="IPR050438">
    <property type="entry name" value="LMW_PTPase"/>
</dbReference>